<proteinExistence type="predicted"/>
<comment type="caution">
    <text evidence="1">The sequence shown here is derived from an EMBL/GenBank/DDBJ whole genome shotgun (WGS) entry which is preliminary data.</text>
</comment>
<feature type="non-terminal residue" evidence="1">
    <location>
        <position position="104"/>
    </location>
</feature>
<accession>A0A2A2D4H2</accession>
<dbReference type="PANTHER" id="PTHR35526:SF3">
    <property type="entry name" value="ANTI-SIGMA-F FACTOR RSBW"/>
    <property type="match status" value="1"/>
</dbReference>
<gene>
    <name evidence="1" type="ORF">CK936_24790</name>
</gene>
<keyword evidence="2" id="KW-1185">Reference proteome</keyword>
<dbReference type="EMBL" id="NSJV01000472">
    <property type="protein sequence ID" value="PAU46299.1"/>
    <property type="molecule type" value="Genomic_DNA"/>
</dbReference>
<reference evidence="1 2" key="1">
    <citation type="submission" date="2017-08" db="EMBL/GenBank/DDBJ databases">
        <title>Genome sequence of Streptomyces albireticuli NRRL B-1670.</title>
        <authorList>
            <person name="Graham D.E."/>
            <person name="Mahan K.M."/>
            <person name="Klingeman D.M."/>
            <person name="Hettich R.L."/>
            <person name="Parry R.J."/>
            <person name="Spain J.C."/>
        </authorList>
    </citation>
    <scope>NUCLEOTIDE SEQUENCE [LARGE SCALE GENOMIC DNA]</scope>
    <source>
        <strain evidence="1 2">NRRL B-1670</strain>
    </source>
</reference>
<protein>
    <recommendedName>
        <fullName evidence="3">ATP-binding protein</fullName>
    </recommendedName>
</protein>
<evidence type="ECO:0000313" key="1">
    <source>
        <dbReference type="EMBL" id="PAU46299.1"/>
    </source>
</evidence>
<organism evidence="1 2">
    <name type="scientific">Streptomyces albireticuli</name>
    <dbReference type="NCBI Taxonomy" id="1940"/>
    <lineage>
        <taxon>Bacteria</taxon>
        <taxon>Bacillati</taxon>
        <taxon>Actinomycetota</taxon>
        <taxon>Actinomycetes</taxon>
        <taxon>Kitasatosporales</taxon>
        <taxon>Streptomycetaceae</taxon>
        <taxon>Streptomyces</taxon>
    </lineage>
</organism>
<dbReference type="AlphaFoldDB" id="A0A2A2D4H2"/>
<dbReference type="PANTHER" id="PTHR35526">
    <property type="entry name" value="ANTI-SIGMA-F FACTOR RSBW-RELATED"/>
    <property type="match status" value="1"/>
</dbReference>
<evidence type="ECO:0008006" key="3">
    <source>
        <dbReference type="Google" id="ProtNLM"/>
    </source>
</evidence>
<dbReference type="InterPro" id="IPR036890">
    <property type="entry name" value="HATPase_C_sf"/>
</dbReference>
<evidence type="ECO:0000313" key="2">
    <source>
        <dbReference type="Proteomes" id="UP000218944"/>
    </source>
</evidence>
<dbReference type="Proteomes" id="UP000218944">
    <property type="component" value="Unassembled WGS sequence"/>
</dbReference>
<dbReference type="Gene3D" id="3.30.565.10">
    <property type="entry name" value="Histidine kinase-like ATPase, C-terminal domain"/>
    <property type="match status" value="1"/>
</dbReference>
<dbReference type="InterPro" id="IPR050267">
    <property type="entry name" value="Anti-sigma-factor_SerPK"/>
</dbReference>
<name>A0A2A2D4H2_9ACTN</name>
<sequence>MSTAAPTTPLTSPAPEDIRTYHLTAPADPATARLARQFVTTALRSTGHPGLVESACVCVSDLVANVVGHARVPDLGVEVSVCRERAVVGVRDGDPGRLPWSRRP</sequence>